<dbReference type="SUPFAM" id="SSF88946">
    <property type="entry name" value="Sigma2 domain of RNA polymerase sigma factors"/>
    <property type="match status" value="1"/>
</dbReference>
<dbReference type="Gene3D" id="1.10.10.10">
    <property type="entry name" value="Winged helix-like DNA-binding domain superfamily/Winged helix DNA-binding domain"/>
    <property type="match status" value="1"/>
</dbReference>
<dbReference type="AlphaFoldDB" id="A0A0F4JAD4"/>
<keyword evidence="6" id="KW-1133">Transmembrane helix</keyword>
<dbReference type="EMBL" id="JZWV01000544">
    <property type="protein sequence ID" value="KJY30713.1"/>
    <property type="molecule type" value="Genomic_DNA"/>
</dbReference>
<dbReference type="InterPro" id="IPR013324">
    <property type="entry name" value="RNA_pol_sigma_r3/r4-like"/>
</dbReference>
<feature type="domain" description="RNA polymerase sigma-70 region 2" evidence="7">
    <location>
        <begin position="36"/>
        <end position="91"/>
    </location>
</feature>
<keyword evidence="4" id="KW-0238">DNA-binding</keyword>
<evidence type="ECO:0000256" key="2">
    <source>
        <dbReference type="ARBA" id="ARBA00023015"/>
    </source>
</evidence>
<proteinExistence type="inferred from homology"/>
<dbReference type="GO" id="GO:0016987">
    <property type="term" value="F:sigma factor activity"/>
    <property type="evidence" value="ECO:0007669"/>
    <property type="project" value="UniProtKB-KW"/>
</dbReference>
<dbReference type="GO" id="GO:0006352">
    <property type="term" value="P:DNA-templated transcription initiation"/>
    <property type="evidence" value="ECO:0007669"/>
    <property type="project" value="InterPro"/>
</dbReference>
<dbReference type="RefSeq" id="WP_045948854.1">
    <property type="nucleotide sequence ID" value="NZ_JZWV01000544.1"/>
</dbReference>
<keyword evidence="5" id="KW-0804">Transcription</keyword>
<keyword evidence="2" id="KW-0805">Transcription regulation</keyword>
<keyword evidence="6" id="KW-0812">Transmembrane</keyword>
<organism evidence="8 9">
    <name type="scientific">Streptomyces katrae</name>
    <dbReference type="NCBI Taxonomy" id="68223"/>
    <lineage>
        <taxon>Bacteria</taxon>
        <taxon>Bacillati</taxon>
        <taxon>Actinomycetota</taxon>
        <taxon>Actinomycetes</taxon>
        <taxon>Kitasatosporales</taxon>
        <taxon>Streptomycetaceae</taxon>
        <taxon>Streptomyces</taxon>
    </lineage>
</organism>
<keyword evidence="9" id="KW-1185">Reference proteome</keyword>
<evidence type="ECO:0000256" key="3">
    <source>
        <dbReference type="ARBA" id="ARBA00023082"/>
    </source>
</evidence>
<dbReference type="PANTHER" id="PTHR43133:SF8">
    <property type="entry name" value="RNA POLYMERASE SIGMA FACTOR HI_1459-RELATED"/>
    <property type="match status" value="1"/>
</dbReference>
<dbReference type="InterPro" id="IPR036388">
    <property type="entry name" value="WH-like_DNA-bd_sf"/>
</dbReference>
<dbReference type="NCBIfam" id="TIGR02937">
    <property type="entry name" value="sigma70-ECF"/>
    <property type="match status" value="1"/>
</dbReference>
<dbReference type="Gene3D" id="1.10.1740.10">
    <property type="match status" value="1"/>
</dbReference>
<evidence type="ECO:0000256" key="6">
    <source>
        <dbReference type="SAM" id="Phobius"/>
    </source>
</evidence>
<keyword evidence="3" id="KW-0731">Sigma factor</keyword>
<sequence length="251" mass="27591">MIDESCCAECGATATMSFETAYTLYHRPLIRSVRRRAIAWGLTEQDVDIEALVQDTFEQALHTWHTIRVPRAWLYTVARRRLARHASAADRRADGDPAAHTEQGTVSWTSIAPSATTEDLIAAREVTRLIQLMPQQRRQEVAYLRYIEEWGFNEIAEQLGCCPATARVHALNARGYIGGRVGAPRPAPALSAGRRSGLRLYGLVALFVLGGVLAAGFLGGWPWALAAAGGAAAGALAVWAWDAWQEGRFWY</sequence>
<evidence type="ECO:0000256" key="4">
    <source>
        <dbReference type="ARBA" id="ARBA00023125"/>
    </source>
</evidence>
<evidence type="ECO:0000259" key="7">
    <source>
        <dbReference type="Pfam" id="PF04542"/>
    </source>
</evidence>
<reference evidence="8 9" key="1">
    <citation type="submission" date="2015-02" db="EMBL/GenBank/DDBJ databases">
        <authorList>
            <person name="Ju K.-S."/>
            <person name="Doroghazi J.R."/>
            <person name="Metcalf W."/>
        </authorList>
    </citation>
    <scope>NUCLEOTIDE SEQUENCE [LARGE SCALE GENOMIC DNA]</scope>
    <source>
        <strain evidence="8 9">NRRL ISP-5550</strain>
    </source>
</reference>
<feature type="transmembrane region" description="Helical" evidence="6">
    <location>
        <begin position="200"/>
        <end position="217"/>
    </location>
</feature>
<evidence type="ECO:0000313" key="9">
    <source>
        <dbReference type="Proteomes" id="UP000033551"/>
    </source>
</evidence>
<keyword evidence="6" id="KW-0472">Membrane</keyword>
<feature type="transmembrane region" description="Helical" evidence="6">
    <location>
        <begin position="223"/>
        <end position="241"/>
    </location>
</feature>
<accession>A0A0F4JAD4</accession>
<comment type="caution">
    <text evidence="8">The sequence shown here is derived from an EMBL/GenBank/DDBJ whole genome shotgun (WGS) entry which is preliminary data.</text>
</comment>
<evidence type="ECO:0000256" key="1">
    <source>
        <dbReference type="ARBA" id="ARBA00010641"/>
    </source>
</evidence>
<comment type="similarity">
    <text evidence="1">Belongs to the sigma-70 factor family. ECF subfamily.</text>
</comment>
<dbReference type="InterPro" id="IPR039425">
    <property type="entry name" value="RNA_pol_sigma-70-like"/>
</dbReference>
<dbReference type="InterPro" id="IPR013325">
    <property type="entry name" value="RNA_pol_sigma_r2"/>
</dbReference>
<protein>
    <recommendedName>
        <fullName evidence="7">RNA polymerase sigma-70 region 2 domain-containing protein</fullName>
    </recommendedName>
</protein>
<dbReference type="PATRIC" id="fig|68223.7.peg.8542"/>
<dbReference type="InterPro" id="IPR014284">
    <property type="entry name" value="RNA_pol_sigma-70_dom"/>
</dbReference>
<dbReference type="InterPro" id="IPR007627">
    <property type="entry name" value="RNA_pol_sigma70_r2"/>
</dbReference>
<evidence type="ECO:0000256" key="5">
    <source>
        <dbReference type="ARBA" id="ARBA00023163"/>
    </source>
</evidence>
<gene>
    <name evidence="8" type="ORF">VR44_19650</name>
</gene>
<dbReference type="PANTHER" id="PTHR43133">
    <property type="entry name" value="RNA POLYMERASE ECF-TYPE SIGMA FACTO"/>
    <property type="match status" value="1"/>
</dbReference>
<name>A0A0F4JAD4_9ACTN</name>
<dbReference type="Pfam" id="PF04542">
    <property type="entry name" value="Sigma70_r2"/>
    <property type="match status" value="1"/>
</dbReference>
<dbReference type="GO" id="GO:0003677">
    <property type="term" value="F:DNA binding"/>
    <property type="evidence" value="ECO:0007669"/>
    <property type="project" value="UniProtKB-KW"/>
</dbReference>
<dbReference type="Proteomes" id="UP000033551">
    <property type="component" value="Unassembled WGS sequence"/>
</dbReference>
<dbReference type="SUPFAM" id="SSF88659">
    <property type="entry name" value="Sigma3 and sigma4 domains of RNA polymerase sigma factors"/>
    <property type="match status" value="1"/>
</dbReference>
<evidence type="ECO:0000313" key="8">
    <source>
        <dbReference type="EMBL" id="KJY30713.1"/>
    </source>
</evidence>